<evidence type="ECO:0000313" key="1">
    <source>
        <dbReference type="EMBL" id="KAJ1528121.1"/>
    </source>
</evidence>
<comment type="caution">
    <text evidence="1">The sequence shown here is derived from an EMBL/GenBank/DDBJ whole genome shotgun (WGS) entry which is preliminary data.</text>
</comment>
<reference evidence="1" key="1">
    <citation type="submission" date="2022-12" db="EMBL/GenBank/DDBJ databases">
        <title>Chromosome-level genome assembly of the bean flower thrips Megalurothrips usitatus.</title>
        <authorList>
            <person name="Ma L."/>
            <person name="Liu Q."/>
            <person name="Li H."/>
            <person name="Cai W."/>
        </authorList>
    </citation>
    <scope>NUCLEOTIDE SEQUENCE</scope>
    <source>
        <strain evidence="1">Cailab_2022a</strain>
    </source>
</reference>
<dbReference type="AlphaFoldDB" id="A0AAV7XUG1"/>
<gene>
    <name evidence="1" type="ORF">ONE63_008035</name>
</gene>
<proteinExistence type="predicted"/>
<evidence type="ECO:0000313" key="2">
    <source>
        <dbReference type="Proteomes" id="UP001075354"/>
    </source>
</evidence>
<protein>
    <submittedName>
        <fullName evidence="1">Uncharacterized protein</fullName>
    </submittedName>
</protein>
<dbReference type="Proteomes" id="UP001075354">
    <property type="component" value="Chromosome 5"/>
</dbReference>
<name>A0AAV7XUG1_9NEOP</name>
<dbReference type="EMBL" id="JAPTSV010000005">
    <property type="protein sequence ID" value="KAJ1528121.1"/>
    <property type="molecule type" value="Genomic_DNA"/>
</dbReference>
<keyword evidence="2" id="KW-1185">Reference proteome</keyword>
<organism evidence="1 2">
    <name type="scientific">Megalurothrips usitatus</name>
    <name type="common">bean blossom thrips</name>
    <dbReference type="NCBI Taxonomy" id="439358"/>
    <lineage>
        <taxon>Eukaryota</taxon>
        <taxon>Metazoa</taxon>
        <taxon>Ecdysozoa</taxon>
        <taxon>Arthropoda</taxon>
        <taxon>Hexapoda</taxon>
        <taxon>Insecta</taxon>
        <taxon>Pterygota</taxon>
        <taxon>Neoptera</taxon>
        <taxon>Paraneoptera</taxon>
        <taxon>Thysanoptera</taxon>
        <taxon>Terebrantia</taxon>
        <taxon>Thripoidea</taxon>
        <taxon>Thripidae</taxon>
        <taxon>Megalurothrips</taxon>
    </lineage>
</organism>
<sequence length="90" mass="9939">MFPVCFAKGSRNECLLPGCLGCAELRYFDDMERGHKRPSIWNGTECYLTASTLPTCNCKAVSLCGMLTIAVEVSCPAMVCSEIYLFHVSF</sequence>
<accession>A0AAV7XUG1</accession>